<proteinExistence type="predicted"/>
<dbReference type="Proteomes" id="UP000075882">
    <property type="component" value="Unassembled WGS sequence"/>
</dbReference>
<protein>
    <submittedName>
        <fullName evidence="1">Uncharacterized protein</fullName>
    </submittedName>
</protein>
<sequence>MCLINTLGTSGSGVHLNRWVNSRTRAEAKVESCDLARTGSGTQVSDPQWWSRRTIRTMSNQGDPVFSTGDYNGDPECLAPPETRAPGSLSDLFHAAEDDGVVAVVVGDRSVAFDGALEGRLLSV</sequence>
<organism evidence="1">
    <name type="scientific">Anopheles coluzzii</name>
    <name type="common">African malaria mosquito</name>
    <dbReference type="NCBI Taxonomy" id="1518534"/>
    <lineage>
        <taxon>Eukaryota</taxon>
        <taxon>Metazoa</taxon>
        <taxon>Ecdysozoa</taxon>
        <taxon>Arthropoda</taxon>
        <taxon>Hexapoda</taxon>
        <taxon>Insecta</taxon>
        <taxon>Pterygota</taxon>
        <taxon>Neoptera</taxon>
        <taxon>Endopterygota</taxon>
        <taxon>Diptera</taxon>
        <taxon>Nematocera</taxon>
        <taxon>Culicoidea</taxon>
        <taxon>Culicidae</taxon>
        <taxon>Anophelinae</taxon>
        <taxon>Anopheles</taxon>
    </lineage>
</organism>
<name>A0A8W7P724_ANOCL</name>
<evidence type="ECO:0000313" key="1">
    <source>
        <dbReference type="EnsemblMetazoa" id="ACOM026353-PA.1"/>
    </source>
</evidence>
<dbReference type="AlphaFoldDB" id="A0A8W7P724"/>
<reference evidence="1" key="1">
    <citation type="submission" date="2022-08" db="UniProtKB">
        <authorList>
            <consortium name="EnsemblMetazoa"/>
        </authorList>
    </citation>
    <scope>IDENTIFICATION</scope>
</reference>
<dbReference type="EnsemblMetazoa" id="ACOM026353-RA">
    <property type="protein sequence ID" value="ACOM026353-PA.1"/>
    <property type="gene ID" value="ACOM026353"/>
</dbReference>
<accession>A0A8W7P724</accession>